<dbReference type="EMBL" id="JAVALS010000001">
    <property type="protein sequence ID" value="MDP5225977.1"/>
    <property type="molecule type" value="Genomic_DNA"/>
</dbReference>
<dbReference type="PROSITE" id="PS51462">
    <property type="entry name" value="NUDIX"/>
    <property type="match status" value="1"/>
</dbReference>
<dbReference type="CDD" id="cd18879">
    <property type="entry name" value="NUDIX_Hydrolase"/>
    <property type="match status" value="1"/>
</dbReference>
<keyword evidence="2" id="KW-0378">Hydrolase</keyword>
<name>A0ABT9IK64_9MICC</name>
<reference evidence="4 5" key="1">
    <citation type="submission" date="2023-08" db="EMBL/GenBank/DDBJ databases">
        <title>Arthrobacter horti sp. nov., isolated from forest soil.</title>
        <authorList>
            <person name="Park M."/>
        </authorList>
    </citation>
    <scope>NUCLEOTIDE SEQUENCE [LARGE SCALE GENOMIC DNA]</scope>
    <source>
        <strain evidence="4 5">YJM1</strain>
    </source>
</reference>
<dbReference type="InterPro" id="IPR015797">
    <property type="entry name" value="NUDIX_hydrolase-like_dom_sf"/>
</dbReference>
<accession>A0ABT9IK64</accession>
<organism evidence="4 5">
    <name type="scientific">Arthrobacter horti</name>
    <dbReference type="NCBI Taxonomy" id="3068273"/>
    <lineage>
        <taxon>Bacteria</taxon>
        <taxon>Bacillati</taxon>
        <taxon>Actinomycetota</taxon>
        <taxon>Actinomycetes</taxon>
        <taxon>Micrococcales</taxon>
        <taxon>Micrococcaceae</taxon>
        <taxon>Arthrobacter</taxon>
    </lineage>
</organism>
<evidence type="ECO:0000256" key="1">
    <source>
        <dbReference type="ARBA" id="ARBA00001946"/>
    </source>
</evidence>
<dbReference type="Pfam" id="PF00293">
    <property type="entry name" value="NUDIX"/>
    <property type="match status" value="1"/>
</dbReference>
<evidence type="ECO:0000256" key="2">
    <source>
        <dbReference type="ARBA" id="ARBA00022801"/>
    </source>
</evidence>
<evidence type="ECO:0000313" key="5">
    <source>
        <dbReference type="Proteomes" id="UP001232725"/>
    </source>
</evidence>
<comment type="cofactor">
    <cofactor evidence="1">
        <name>Mg(2+)</name>
        <dbReference type="ChEBI" id="CHEBI:18420"/>
    </cofactor>
</comment>
<dbReference type="InterPro" id="IPR020084">
    <property type="entry name" value="NUDIX_hydrolase_CS"/>
</dbReference>
<dbReference type="Gene3D" id="3.90.79.10">
    <property type="entry name" value="Nucleoside Triphosphate Pyrophosphohydrolase"/>
    <property type="match status" value="1"/>
</dbReference>
<evidence type="ECO:0000313" key="4">
    <source>
        <dbReference type="EMBL" id="MDP5225977.1"/>
    </source>
</evidence>
<protein>
    <submittedName>
        <fullName evidence="4">NUDIX domain-containing protein</fullName>
    </submittedName>
</protein>
<dbReference type="Proteomes" id="UP001232725">
    <property type="component" value="Unassembled WGS sequence"/>
</dbReference>
<gene>
    <name evidence="4" type="ORF">Q9R02_02295</name>
</gene>
<dbReference type="InterPro" id="IPR000086">
    <property type="entry name" value="NUDIX_hydrolase_dom"/>
</dbReference>
<sequence>MPIPDFILRLREKIGHDPLWLAGVTAVVVRDAEVLLVKRSDNGRWTPVTGIMDPGELPTTAALREVLEETGVTCELGSLVTFGVTPPVVHVNGDQAQYLEIVFRCPYVSGFAHPADDESSDVAWFPLDALPPMTERFRAMVLQAARHRGEPILAV</sequence>
<dbReference type="PANTHER" id="PTHR43046:SF16">
    <property type="entry name" value="ADP-RIBOSE PYROPHOSPHATASE YJHB-RELATED"/>
    <property type="match status" value="1"/>
</dbReference>
<comment type="caution">
    <text evidence="4">The sequence shown here is derived from an EMBL/GenBank/DDBJ whole genome shotgun (WGS) entry which is preliminary data.</text>
</comment>
<dbReference type="SUPFAM" id="SSF55811">
    <property type="entry name" value="Nudix"/>
    <property type="match status" value="1"/>
</dbReference>
<evidence type="ECO:0000259" key="3">
    <source>
        <dbReference type="PROSITE" id="PS51462"/>
    </source>
</evidence>
<proteinExistence type="predicted"/>
<dbReference type="PROSITE" id="PS00893">
    <property type="entry name" value="NUDIX_BOX"/>
    <property type="match status" value="1"/>
</dbReference>
<feature type="domain" description="Nudix hydrolase" evidence="3">
    <location>
        <begin position="19"/>
        <end position="147"/>
    </location>
</feature>
<dbReference type="RefSeq" id="WP_305995010.1">
    <property type="nucleotide sequence ID" value="NZ_JAVALS010000001.1"/>
</dbReference>
<keyword evidence="5" id="KW-1185">Reference proteome</keyword>
<dbReference type="PANTHER" id="PTHR43046">
    <property type="entry name" value="GDP-MANNOSE MANNOSYL HYDROLASE"/>
    <property type="match status" value="1"/>
</dbReference>